<comment type="caution">
    <text evidence="3">Lacks conserved residue(s) required for the propagation of feature annotation.</text>
</comment>
<keyword evidence="2" id="KW-0479">Metal-binding</keyword>
<dbReference type="PANTHER" id="PTHR11475">
    <property type="entry name" value="OXIDASE/PEROXIDASE"/>
    <property type="match status" value="1"/>
</dbReference>
<proteinExistence type="predicted"/>
<dbReference type="InterPro" id="IPR000436">
    <property type="entry name" value="Sushi_SCR_CCP_dom"/>
</dbReference>
<dbReference type="RefSeq" id="XP_029316795.1">
    <property type="nucleotide sequence ID" value="XM_029460935.1"/>
</dbReference>
<dbReference type="PROSITE" id="PS50923">
    <property type="entry name" value="SUSHI"/>
    <property type="match status" value="1"/>
</dbReference>
<keyword evidence="3" id="KW-0768">Sushi</keyword>
<keyword evidence="7" id="KW-0575">Peroxidase</keyword>
<organism evidence="6 7">
    <name type="scientific">Cottoperca gobio</name>
    <name type="common">Frogmouth</name>
    <name type="synonym">Aphritis gobio</name>
    <dbReference type="NCBI Taxonomy" id="56716"/>
    <lineage>
        <taxon>Eukaryota</taxon>
        <taxon>Metazoa</taxon>
        <taxon>Chordata</taxon>
        <taxon>Craniata</taxon>
        <taxon>Vertebrata</taxon>
        <taxon>Euteleostomi</taxon>
        <taxon>Actinopterygii</taxon>
        <taxon>Neopterygii</taxon>
        <taxon>Teleostei</taxon>
        <taxon>Neoteleostei</taxon>
        <taxon>Acanthomorphata</taxon>
        <taxon>Eupercaria</taxon>
        <taxon>Perciformes</taxon>
        <taxon>Notothenioidei</taxon>
        <taxon>Bovichtidae</taxon>
        <taxon>Cottoperca</taxon>
    </lineage>
</organism>
<feature type="signal peptide" evidence="4">
    <location>
        <begin position="1"/>
        <end position="22"/>
    </location>
</feature>
<feature type="binding site" description="axial binding residue" evidence="2">
    <location>
        <position position="411"/>
    </location>
    <ligand>
        <name>heme b</name>
        <dbReference type="ChEBI" id="CHEBI:60344"/>
    </ligand>
    <ligandPart>
        <name>Fe</name>
        <dbReference type="ChEBI" id="CHEBI:18248"/>
    </ligandPart>
</feature>
<dbReference type="KEGG" id="cgob:115027547"/>
<keyword evidence="2" id="KW-0408">Iron</keyword>
<dbReference type="GO" id="GO:0020037">
    <property type="term" value="F:heme binding"/>
    <property type="evidence" value="ECO:0007669"/>
    <property type="project" value="InterPro"/>
</dbReference>
<dbReference type="Proteomes" id="UP000504630">
    <property type="component" value="Chromosome 22"/>
</dbReference>
<sequence>MAFYFNLTVLVMLLSITLPRFSTDEARHLNSTSVRELLISSYQESYQIVHEASLHSRQRQSSPSSSKHVFTFPRQTEPETLEISRAAEVFQTTLQVLKNRAKQRYKRDVMAPELLSWEDVELIAELSQCPPVTHPTICLQSHLNKYRSISGLCNNGENPLWGTSNTPLVRWLPAEYEDGGREPKGWNRGRLHNGFQLPPTEATTTDAHSCMPFFRSKAACLVNFGSEIQQALQRQQMNAITSFLDASGVYGSTPRLESFLRDLSGLDGKLAVNDKFRDPRGRAYLPFIATLPSACRQSPHGERVECFRAGDSRVNEALPLICLHTLWLREHNRIAEALKHINGHWSPETIYQETRRIIGALHQIITMRDYVPKIIGQEAFEHHIGPYQGYDPSTDPSVSNVFATAAFRFGHATISPILSRLNESLQKHEHFPHLRMDSSLFSPWRIVKEGGVEPTLRGAFGTAASAISANTLLTEELTERLLVFNVSQYMDLASLNLQRGRDHALPGYNDWRSFCGLQRIKTMDGFKKVVRDYRVAKKIARIYKHPNNIDVWLGGLVEYVLPGSRTGPLFACLIGKQMKALRDGDRFWWEAEGIFSQQQKAELLKGSLSRIICDNSDIREVPPDSFGFRIPLVSCDHMPSINLEAWRDEKSQDLEQCGTPRRIKNGDFILSNTYGKLVALYSCYHGFKLKGAAAIVCEGNQWSNQPPQCTGTPH</sequence>
<keyword evidence="4" id="KW-0732">Signal</keyword>
<keyword evidence="2" id="KW-0349">Heme</keyword>
<dbReference type="AlphaFoldDB" id="A0A6J2S594"/>
<evidence type="ECO:0000256" key="3">
    <source>
        <dbReference type="PROSITE-ProRule" id="PRU00302"/>
    </source>
</evidence>
<dbReference type="InterPro" id="IPR019791">
    <property type="entry name" value="Haem_peroxidase_animal"/>
</dbReference>
<name>A0A6J2S594_COTGO</name>
<dbReference type="InterPro" id="IPR037120">
    <property type="entry name" value="Haem_peroxidase_sf_animal"/>
</dbReference>
<dbReference type="GO" id="GO:0046872">
    <property type="term" value="F:metal ion binding"/>
    <property type="evidence" value="ECO:0007669"/>
    <property type="project" value="UniProtKB-KW"/>
</dbReference>
<keyword evidence="1" id="KW-1015">Disulfide bond</keyword>
<dbReference type="GO" id="GO:0005615">
    <property type="term" value="C:extracellular space"/>
    <property type="evidence" value="ECO:0007669"/>
    <property type="project" value="TreeGrafter"/>
</dbReference>
<feature type="domain" description="Sushi" evidence="5">
    <location>
        <begin position="655"/>
        <end position="711"/>
    </location>
</feature>
<dbReference type="GO" id="GO:0006979">
    <property type="term" value="P:response to oxidative stress"/>
    <property type="evidence" value="ECO:0007669"/>
    <property type="project" value="InterPro"/>
</dbReference>
<protein>
    <submittedName>
        <fullName evidence="7">Thyroid peroxidase</fullName>
    </submittedName>
</protein>
<evidence type="ECO:0000256" key="2">
    <source>
        <dbReference type="PIRSR" id="PIRSR619791-2"/>
    </source>
</evidence>
<dbReference type="Pfam" id="PF03098">
    <property type="entry name" value="An_peroxidase"/>
    <property type="match status" value="1"/>
</dbReference>
<dbReference type="PANTHER" id="PTHR11475:SF60">
    <property type="entry name" value="THYROID PEROXIDASE"/>
    <property type="match status" value="1"/>
</dbReference>
<dbReference type="CDD" id="cd00033">
    <property type="entry name" value="CCP"/>
    <property type="match status" value="1"/>
</dbReference>
<evidence type="ECO:0000313" key="6">
    <source>
        <dbReference type="Proteomes" id="UP000504630"/>
    </source>
</evidence>
<dbReference type="GO" id="GO:0004601">
    <property type="term" value="F:peroxidase activity"/>
    <property type="evidence" value="ECO:0007669"/>
    <property type="project" value="UniProtKB-KW"/>
</dbReference>
<dbReference type="OrthoDB" id="823504at2759"/>
<reference evidence="7" key="1">
    <citation type="submission" date="2025-08" db="UniProtKB">
        <authorList>
            <consortium name="RefSeq"/>
        </authorList>
    </citation>
    <scope>IDENTIFICATION</scope>
</reference>
<dbReference type="GeneID" id="115027547"/>
<evidence type="ECO:0000256" key="1">
    <source>
        <dbReference type="ARBA" id="ARBA00023157"/>
    </source>
</evidence>
<dbReference type="CTD" id="7173"/>
<evidence type="ECO:0000313" key="7">
    <source>
        <dbReference type="RefSeq" id="XP_029316795.1"/>
    </source>
</evidence>
<gene>
    <name evidence="7" type="primary">tpo</name>
</gene>
<dbReference type="PROSITE" id="PS50292">
    <property type="entry name" value="PEROXIDASE_3"/>
    <property type="match status" value="1"/>
</dbReference>
<dbReference type="PRINTS" id="PR00457">
    <property type="entry name" value="ANPEROXIDASE"/>
</dbReference>
<dbReference type="SMART" id="SM00032">
    <property type="entry name" value="CCP"/>
    <property type="match status" value="1"/>
</dbReference>
<dbReference type="InterPro" id="IPR010255">
    <property type="entry name" value="Haem_peroxidase_sf"/>
</dbReference>
<evidence type="ECO:0000259" key="5">
    <source>
        <dbReference type="PROSITE" id="PS50923"/>
    </source>
</evidence>
<dbReference type="SUPFAM" id="SSF48113">
    <property type="entry name" value="Heme-dependent peroxidases"/>
    <property type="match status" value="1"/>
</dbReference>
<dbReference type="InParanoid" id="A0A6J2S594"/>
<evidence type="ECO:0000256" key="4">
    <source>
        <dbReference type="SAM" id="SignalP"/>
    </source>
</evidence>
<feature type="chain" id="PRO_5026861813" evidence="4">
    <location>
        <begin position="23"/>
        <end position="714"/>
    </location>
</feature>
<keyword evidence="6" id="KW-1185">Reference proteome</keyword>
<dbReference type="InterPro" id="IPR035976">
    <property type="entry name" value="Sushi/SCR/CCP_sf"/>
</dbReference>
<dbReference type="Gene3D" id="2.10.70.10">
    <property type="entry name" value="Complement Module, domain 1"/>
    <property type="match status" value="1"/>
</dbReference>
<keyword evidence="7" id="KW-0560">Oxidoreductase</keyword>
<dbReference type="SUPFAM" id="SSF57535">
    <property type="entry name" value="Complement control module/SCR domain"/>
    <property type="match status" value="1"/>
</dbReference>
<accession>A0A6J2S594</accession>
<dbReference type="Gene3D" id="1.10.640.10">
    <property type="entry name" value="Haem peroxidase domain superfamily, animal type"/>
    <property type="match status" value="1"/>
</dbReference>
<dbReference type="Pfam" id="PF00084">
    <property type="entry name" value="Sushi"/>
    <property type="match status" value="1"/>
</dbReference>